<comment type="caution">
    <text evidence="4">The sequence shown here is derived from an EMBL/GenBank/DDBJ whole genome shotgun (WGS) entry which is preliminary data.</text>
</comment>
<dbReference type="Gene3D" id="3.40.50.10910">
    <property type="entry name" value="Amidohydrolase"/>
    <property type="match status" value="1"/>
</dbReference>
<feature type="domain" description="Amidohydrolase-related" evidence="2">
    <location>
        <begin position="97"/>
        <end position="459"/>
    </location>
</feature>
<reference evidence="4 5" key="1">
    <citation type="submission" date="2020-09" db="EMBL/GenBank/DDBJ databases">
        <title>Paenibacillus sp. CAU 1523 isolated from sand of Haeundae Beach.</title>
        <authorList>
            <person name="Kim W."/>
        </authorList>
    </citation>
    <scope>NUCLEOTIDE SEQUENCE [LARGE SCALE GENOMIC DNA]</scope>
    <source>
        <strain evidence="4 5">CAU 1523</strain>
    </source>
</reference>
<keyword evidence="1" id="KW-1133">Transmembrane helix</keyword>
<dbReference type="PANTHER" id="PTHR43135:SF3">
    <property type="entry name" value="ALPHA-D-RIBOSE 1-METHYLPHOSPHONATE 5-TRIPHOSPHATE DIPHOSPHATASE"/>
    <property type="match status" value="1"/>
</dbReference>
<evidence type="ECO:0000313" key="5">
    <source>
        <dbReference type="Proteomes" id="UP000634529"/>
    </source>
</evidence>
<accession>A0ABR9AVW6</accession>
<dbReference type="Gene3D" id="2.30.40.10">
    <property type="entry name" value="Urease, subunit C, domain 1"/>
    <property type="match status" value="1"/>
</dbReference>
<dbReference type="SUPFAM" id="SSF51338">
    <property type="entry name" value="Composite domain of metallo-dependent hydrolases"/>
    <property type="match status" value="1"/>
</dbReference>
<dbReference type="Gene3D" id="3.30.110.90">
    <property type="entry name" value="Amidohydrolase"/>
    <property type="match status" value="1"/>
</dbReference>
<dbReference type="Gene3D" id="3.30.457.10">
    <property type="entry name" value="Copper amine oxidase-like, N-terminal domain"/>
    <property type="match status" value="1"/>
</dbReference>
<keyword evidence="5" id="KW-1185">Reference proteome</keyword>
<dbReference type="InterPro" id="IPR051781">
    <property type="entry name" value="Metallo-dep_Hydrolase"/>
</dbReference>
<dbReference type="SUPFAM" id="SSF55383">
    <property type="entry name" value="Copper amine oxidase, domain N"/>
    <property type="match status" value="1"/>
</dbReference>
<dbReference type="Pfam" id="PF01979">
    <property type="entry name" value="Amidohydro_1"/>
    <property type="match status" value="1"/>
</dbReference>
<dbReference type="Proteomes" id="UP000634529">
    <property type="component" value="Unassembled WGS sequence"/>
</dbReference>
<name>A0ABR9AVW6_9BACL</name>
<dbReference type="PANTHER" id="PTHR43135">
    <property type="entry name" value="ALPHA-D-RIBOSE 1-METHYLPHOSPHONATE 5-TRIPHOSPHATE DIPHOSPHATASE"/>
    <property type="match status" value="1"/>
</dbReference>
<evidence type="ECO:0000256" key="1">
    <source>
        <dbReference type="SAM" id="Phobius"/>
    </source>
</evidence>
<dbReference type="EMBL" id="JACYTN010000002">
    <property type="protein sequence ID" value="MBD8497377.1"/>
    <property type="molecule type" value="Genomic_DNA"/>
</dbReference>
<keyword evidence="1" id="KW-0472">Membrane</keyword>
<dbReference type="RefSeq" id="WP_192023827.1">
    <property type="nucleotide sequence ID" value="NZ_JACYTN010000002.1"/>
</dbReference>
<protein>
    <submittedName>
        <fullName evidence="4">Amidohydrolase family protein</fullName>
    </submittedName>
</protein>
<dbReference type="InterPro" id="IPR011059">
    <property type="entry name" value="Metal-dep_hydrolase_composite"/>
</dbReference>
<sequence>MGKYSSSRLLLVAVIASLTCFVMVVYVPSLFKTFEQVETKAVATTVIEDVTIVDVKSGELIPNQSIVIENNRIARIDSKEFVPIPEGAKVYPAVGQYVIPGLWDMHVHLNDQYETAFPLLLANGVTGLRDMGAGADDIQGRHNLLAKGVLAPRIMHPGSILDTNPPWYREPNVRTEQEAREAVQAMKGHGASFIKPYAHIPESILLHIMDEANKQGIHVSGHLPMGVRAEDASNLGLKSIEHLIGMFLATSDQEEKVRADARKTTYYYEFMESDIEAAKHYDEAKADRLFALLKKNETWQVPTLALTYYTGQAGLDSSIIYVPEKVQKEWIKHTDQLDHPSRISKIFMDYHPISLELIGNMHRAGVPIMAGTDSQFDLPKPLYGFAIHKELQLFVEAGLTPHEALQTATLHPAQYMNREDELGSIEVGKLADMVLLRNNPLERIEHTQQISAVVLDGNVMEYSQLKQMMKTYKPVEIGYGKATSVFSVAVANEVGAMVTWDPLKQTVKLQKGEHLLTFQINSPIYIWNQKQYYAESAFRIKYGRSLMPIGVASVIQKW</sequence>
<evidence type="ECO:0000259" key="2">
    <source>
        <dbReference type="Pfam" id="PF01979"/>
    </source>
</evidence>
<dbReference type="Pfam" id="PF07833">
    <property type="entry name" value="Cu_amine_oxidN1"/>
    <property type="match status" value="1"/>
</dbReference>
<evidence type="ECO:0000259" key="3">
    <source>
        <dbReference type="Pfam" id="PF07833"/>
    </source>
</evidence>
<dbReference type="InterPro" id="IPR006680">
    <property type="entry name" value="Amidohydro-rel"/>
</dbReference>
<evidence type="ECO:0000313" key="4">
    <source>
        <dbReference type="EMBL" id="MBD8497377.1"/>
    </source>
</evidence>
<proteinExistence type="predicted"/>
<dbReference type="Gene3D" id="1.20.58.520">
    <property type="entry name" value="Amidohydrolase"/>
    <property type="match status" value="1"/>
</dbReference>
<dbReference type="SUPFAM" id="SSF51556">
    <property type="entry name" value="Metallo-dependent hydrolases"/>
    <property type="match status" value="1"/>
</dbReference>
<dbReference type="InterPro" id="IPR012854">
    <property type="entry name" value="Cu_amine_oxidase-like_N"/>
</dbReference>
<feature type="domain" description="Copper amine oxidase-like N-terminal" evidence="3">
    <location>
        <begin position="489"/>
        <end position="551"/>
    </location>
</feature>
<feature type="transmembrane region" description="Helical" evidence="1">
    <location>
        <begin position="9"/>
        <end position="31"/>
    </location>
</feature>
<organism evidence="4 5">
    <name type="scientific">Paenibacillus arenosi</name>
    <dbReference type="NCBI Taxonomy" id="2774142"/>
    <lineage>
        <taxon>Bacteria</taxon>
        <taxon>Bacillati</taxon>
        <taxon>Bacillota</taxon>
        <taxon>Bacilli</taxon>
        <taxon>Bacillales</taxon>
        <taxon>Paenibacillaceae</taxon>
        <taxon>Paenibacillus</taxon>
    </lineage>
</organism>
<gene>
    <name evidence="4" type="ORF">IFO66_03585</name>
</gene>
<keyword evidence="1" id="KW-0812">Transmembrane</keyword>
<dbReference type="InterPro" id="IPR036582">
    <property type="entry name" value="Mao_N_sf"/>
</dbReference>
<dbReference type="InterPro" id="IPR032466">
    <property type="entry name" value="Metal_Hydrolase"/>
</dbReference>